<feature type="region of interest" description="Disordered" evidence="1">
    <location>
        <begin position="65"/>
        <end position="86"/>
    </location>
</feature>
<sequence>MKKDQNDKTWTPATVVEKHDKPRSYIVESDTGQKYRRNRRNLRPTKATFKNSFVEDNGSAMLTEEPPVVDPPASVVQGAPTPTTTRSGIIVKVPSKYRNYKVDI</sequence>
<keyword evidence="3" id="KW-1185">Reference proteome</keyword>
<reference evidence="2" key="1">
    <citation type="journal article" date="2019" name="bioRxiv">
        <title>The Genome of the Zebra Mussel, Dreissena polymorpha: A Resource for Invasive Species Research.</title>
        <authorList>
            <person name="McCartney M.A."/>
            <person name="Auch B."/>
            <person name="Kono T."/>
            <person name="Mallez S."/>
            <person name="Zhang Y."/>
            <person name="Obille A."/>
            <person name="Becker A."/>
            <person name="Abrahante J.E."/>
            <person name="Garbe J."/>
            <person name="Badalamenti J.P."/>
            <person name="Herman A."/>
            <person name="Mangelson H."/>
            <person name="Liachko I."/>
            <person name="Sullivan S."/>
            <person name="Sone E.D."/>
            <person name="Koren S."/>
            <person name="Silverstein K.A.T."/>
            <person name="Beckman K.B."/>
            <person name="Gohl D.M."/>
        </authorList>
    </citation>
    <scope>NUCLEOTIDE SEQUENCE</scope>
    <source>
        <strain evidence="2">Duluth1</strain>
        <tissue evidence="2">Whole animal</tissue>
    </source>
</reference>
<evidence type="ECO:0000313" key="3">
    <source>
        <dbReference type="Proteomes" id="UP000828390"/>
    </source>
</evidence>
<comment type="caution">
    <text evidence="2">The sequence shown here is derived from an EMBL/GenBank/DDBJ whole genome shotgun (WGS) entry which is preliminary data.</text>
</comment>
<reference evidence="2" key="2">
    <citation type="submission" date="2020-11" db="EMBL/GenBank/DDBJ databases">
        <authorList>
            <person name="McCartney M.A."/>
            <person name="Auch B."/>
            <person name="Kono T."/>
            <person name="Mallez S."/>
            <person name="Becker A."/>
            <person name="Gohl D.M."/>
            <person name="Silverstein K.A.T."/>
            <person name="Koren S."/>
            <person name="Bechman K.B."/>
            <person name="Herman A."/>
            <person name="Abrahante J.E."/>
            <person name="Garbe J."/>
        </authorList>
    </citation>
    <scope>NUCLEOTIDE SEQUENCE</scope>
    <source>
        <strain evidence="2">Duluth1</strain>
        <tissue evidence="2">Whole animal</tissue>
    </source>
</reference>
<evidence type="ECO:0000256" key="1">
    <source>
        <dbReference type="SAM" id="MobiDB-lite"/>
    </source>
</evidence>
<proteinExistence type="predicted"/>
<dbReference type="AlphaFoldDB" id="A0A9D4HQT8"/>
<accession>A0A9D4HQT8</accession>
<gene>
    <name evidence="2" type="ORF">DPMN_051989</name>
</gene>
<organism evidence="2 3">
    <name type="scientific">Dreissena polymorpha</name>
    <name type="common">Zebra mussel</name>
    <name type="synonym">Mytilus polymorpha</name>
    <dbReference type="NCBI Taxonomy" id="45954"/>
    <lineage>
        <taxon>Eukaryota</taxon>
        <taxon>Metazoa</taxon>
        <taxon>Spiralia</taxon>
        <taxon>Lophotrochozoa</taxon>
        <taxon>Mollusca</taxon>
        <taxon>Bivalvia</taxon>
        <taxon>Autobranchia</taxon>
        <taxon>Heteroconchia</taxon>
        <taxon>Euheterodonta</taxon>
        <taxon>Imparidentia</taxon>
        <taxon>Neoheterodontei</taxon>
        <taxon>Myida</taxon>
        <taxon>Dreissenoidea</taxon>
        <taxon>Dreissenidae</taxon>
        <taxon>Dreissena</taxon>
    </lineage>
</organism>
<dbReference type="EMBL" id="JAIWYP010000012">
    <property type="protein sequence ID" value="KAH3726133.1"/>
    <property type="molecule type" value="Genomic_DNA"/>
</dbReference>
<evidence type="ECO:0000313" key="2">
    <source>
        <dbReference type="EMBL" id="KAH3726133.1"/>
    </source>
</evidence>
<protein>
    <submittedName>
        <fullName evidence="2">Uncharacterized protein</fullName>
    </submittedName>
</protein>
<dbReference type="Proteomes" id="UP000828390">
    <property type="component" value="Unassembled WGS sequence"/>
</dbReference>
<name>A0A9D4HQT8_DREPO</name>